<dbReference type="Pfam" id="PF00136">
    <property type="entry name" value="DNA_pol_B"/>
    <property type="match status" value="1"/>
</dbReference>
<dbReference type="SUPFAM" id="SSF56672">
    <property type="entry name" value="DNA/RNA polymerases"/>
    <property type="match status" value="1"/>
</dbReference>
<evidence type="ECO:0000256" key="5">
    <source>
        <dbReference type="ARBA" id="ARBA00022679"/>
    </source>
</evidence>
<dbReference type="OrthoDB" id="165at10239"/>
<dbReference type="GO" id="GO:0039693">
    <property type="term" value="P:viral DNA genome replication"/>
    <property type="evidence" value="ECO:0007669"/>
    <property type="project" value="UniProtKB-KW"/>
</dbReference>
<dbReference type="InterPro" id="IPR006133">
    <property type="entry name" value="DNA-dir_DNA_pol_B_exonuc"/>
</dbReference>
<evidence type="ECO:0000313" key="14">
    <source>
        <dbReference type="EMBL" id="BAC67309.1"/>
    </source>
</evidence>
<dbReference type="GeneID" id="1485801"/>
<evidence type="ECO:0000256" key="8">
    <source>
        <dbReference type="ARBA" id="ARBA00022932"/>
    </source>
</evidence>
<dbReference type="Gene3D" id="1.10.287.690">
    <property type="entry name" value="Helix hairpin bin"/>
    <property type="match status" value="1"/>
</dbReference>
<comment type="catalytic activity">
    <reaction evidence="11">
        <text>DNA(n) + a 2'-deoxyribonucleoside 5'-triphosphate = DNA(n+1) + diphosphate</text>
        <dbReference type="Rhea" id="RHEA:22508"/>
        <dbReference type="Rhea" id="RHEA-COMP:17339"/>
        <dbReference type="Rhea" id="RHEA-COMP:17340"/>
        <dbReference type="ChEBI" id="CHEBI:33019"/>
        <dbReference type="ChEBI" id="CHEBI:61560"/>
        <dbReference type="ChEBI" id="CHEBI:173112"/>
        <dbReference type="EC" id="2.7.7.7"/>
    </reaction>
</comment>
<sequence>MDAEKKITLLKYSTLIDGLRKNFNNKEKVKILPEDVFRITKMVYQDKELILFLTGYCDQKMFQFYLKGKCDLYSYKRCFNTHFGSECRNNCRAYKTMIMPGISGISTDKIRVVKYKRNAADDQKFALDNFLRDINRVHMQTNLLEGSYVSFIGEQTCINNQLVCQLNCIEDFYSLFKTIDIEKLQTEIVPVISCFDIETNSNGQRMSNPSIDNVISISVVTKRDKRDIPIALYYIKNGNDDLTIRDEYIDDDGIIKAVRFNNELAMIVAFFKLLPVINPDYVIDFNGDNFDLKYLRNRLSFLIVENNLKKSPVELMKICRYNLKPLNIERKESFDRYKNKADNHFFTYYVHVDLYRFMSAEQNDAENNQLNTVAEHYLQMKKVDLPIKEMVELYNNNCLSKIIQYNVQDCVLPIQLLLKLEIIDFLYTQCNLLYLCTDDVLSNISHKVNVVNFHKALVNTSITAANKEVEDPYFFNKQDLYFTSGCSGKMENKSLVDLTSFKRTKVPVQYLKNINCVKLCGHKEVCVYKGGKVLEPKTGLKKWVTTLDFNSLYLTIMMQEGVCLSNLLMCDDGNVYLNKNTKAINPKLLQTLLELRSAYKKKRDAYPQNSFQYSLYDKIQNAVKRIANSIYGYFGIFFKPLANYVTKIGRNMLRDAIKKIEAKSNNETILNNFKLSKIIFKVIYGDTDSSFVQVEFNENEIDVERRHEIISDIVSNYVLKDINASWTGYKMELENVISSLILLKKKKYCFLNSKNVIKYKGWLVKKDMPMFMRKTFRAVVDSYLREHSIECGLSMLSDQMKNYYDKFGIDNNYMDYSFSMTFNESTGTKASLKLNKNGTERKKVITIAKRCREYLIEAGADFIPGNGDRIPFLLTDVKGKIGEKAYPLKLFDRSGRSVSWIKHMSILCMFMNELIQVFGDNNSAFKYYFDEINNYYMSNQIYDVKYPVLMKSTLKKKINIDSECEDVDDDAECEEDNKEEHESFNVTVLKQFRMYSVPKKNNKKNTFVATKCGVCNKMC</sequence>
<dbReference type="GO" id="GO:0003677">
    <property type="term" value="F:DNA binding"/>
    <property type="evidence" value="ECO:0007669"/>
    <property type="project" value="UniProtKB-KW"/>
</dbReference>
<comment type="function">
    <text evidence="1">Replicates the viral genome, host DNA polymerases cannot substitute for the viral enzyme in this process.</text>
</comment>
<dbReference type="FunFam" id="1.10.287.690:FF:000010">
    <property type="entry name" value="DNA polymerase"/>
    <property type="match status" value="1"/>
</dbReference>
<keyword evidence="7" id="KW-0235">DNA replication</keyword>
<comment type="similarity">
    <text evidence="2">Belongs to the DNA polymerase type-B family.</text>
</comment>
<evidence type="ECO:0000256" key="6">
    <source>
        <dbReference type="ARBA" id="ARBA00022695"/>
    </source>
</evidence>
<keyword evidence="5" id="KW-0808">Transferase</keyword>
<dbReference type="EC" id="2.7.7.7" evidence="3"/>
<keyword evidence="9" id="KW-1194">Viral DNA replication</keyword>
<evidence type="ECO:0000256" key="9">
    <source>
        <dbReference type="ARBA" id="ARBA00023109"/>
    </source>
</evidence>
<proteinExistence type="inferred from homology"/>
<dbReference type="InterPro" id="IPR050240">
    <property type="entry name" value="DNA_pol_type-B"/>
</dbReference>
<accession>Q80LN8</accession>
<evidence type="ECO:0000256" key="7">
    <source>
        <dbReference type="ARBA" id="ARBA00022705"/>
    </source>
</evidence>
<organism evidence="14 15">
    <name type="scientific">Adoxophyes honmai nucleopolyhedrovirus</name>
    <dbReference type="NCBI Taxonomy" id="224399"/>
    <lineage>
        <taxon>Viruses</taxon>
        <taxon>Viruses incertae sedis</taxon>
        <taxon>Naldaviricetes</taxon>
        <taxon>Lefavirales</taxon>
        <taxon>Baculoviridae</taxon>
        <taxon>Alphabaculovirus</taxon>
        <taxon>Alphabaculovirus adhonmai</taxon>
    </lineage>
</organism>
<dbReference type="InterPro" id="IPR023211">
    <property type="entry name" value="DNA_pol_palm_dom_sf"/>
</dbReference>
<evidence type="ECO:0000256" key="4">
    <source>
        <dbReference type="ARBA" id="ARBA00015749"/>
    </source>
</evidence>
<keyword evidence="8" id="KW-0239">DNA-directed DNA polymerase</keyword>
<keyword evidence="10" id="KW-0238">DNA-binding</keyword>
<evidence type="ECO:0000256" key="2">
    <source>
        <dbReference type="ARBA" id="ARBA00005755"/>
    </source>
</evidence>
<evidence type="ECO:0000313" key="15">
    <source>
        <dbReference type="Proteomes" id="UP000232720"/>
    </source>
</evidence>
<evidence type="ECO:0000256" key="10">
    <source>
        <dbReference type="ARBA" id="ARBA00023125"/>
    </source>
</evidence>
<evidence type="ECO:0000256" key="11">
    <source>
        <dbReference type="ARBA" id="ARBA00049244"/>
    </source>
</evidence>
<dbReference type="KEGG" id="vg:1485801"/>
<dbReference type="Gene3D" id="3.30.420.10">
    <property type="entry name" value="Ribonuclease H-like superfamily/Ribonuclease H"/>
    <property type="match status" value="1"/>
</dbReference>
<feature type="domain" description="DNA-directed DNA polymerase family B multifunctional" evidence="12">
    <location>
        <begin position="526"/>
        <end position="824"/>
    </location>
</feature>
<evidence type="ECO:0000256" key="1">
    <source>
        <dbReference type="ARBA" id="ARBA00002701"/>
    </source>
</evidence>
<dbReference type="Gene3D" id="3.90.1600.10">
    <property type="entry name" value="Palm domain of DNA polymerase"/>
    <property type="match status" value="1"/>
</dbReference>
<dbReference type="PANTHER" id="PTHR10322:SF23">
    <property type="entry name" value="DNA POLYMERASE DELTA CATALYTIC SUBUNIT"/>
    <property type="match status" value="1"/>
</dbReference>
<dbReference type="PRINTS" id="PR00106">
    <property type="entry name" value="DNAPOLB"/>
</dbReference>
<evidence type="ECO:0000259" key="13">
    <source>
        <dbReference type="Pfam" id="PF03104"/>
    </source>
</evidence>
<protein>
    <recommendedName>
        <fullName evidence="4">DNA polymerase</fullName>
        <ecNumber evidence="3">2.7.7.7</ecNumber>
    </recommendedName>
</protein>
<dbReference type="PANTHER" id="PTHR10322">
    <property type="entry name" value="DNA POLYMERASE CATALYTIC SUBUNIT"/>
    <property type="match status" value="1"/>
</dbReference>
<evidence type="ECO:0000259" key="12">
    <source>
        <dbReference type="Pfam" id="PF00136"/>
    </source>
</evidence>
<dbReference type="InterPro" id="IPR036397">
    <property type="entry name" value="RNaseH_sf"/>
</dbReference>
<dbReference type="InterPro" id="IPR012337">
    <property type="entry name" value="RNaseH-like_sf"/>
</dbReference>
<dbReference type="InterPro" id="IPR006172">
    <property type="entry name" value="DNA-dir_DNA_pol_B"/>
</dbReference>
<feature type="domain" description="DNA-directed DNA polymerase family B exonuclease" evidence="13">
    <location>
        <begin position="156"/>
        <end position="373"/>
    </location>
</feature>
<dbReference type="InterPro" id="IPR043502">
    <property type="entry name" value="DNA/RNA_pol_sf"/>
</dbReference>
<name>Q80LN8_NPVAH</name>
<keyword evidence="15" id="KW-1185">Reference proteome</keyword>
<dbReference type="RefSeq" id="NP_818705.1">
    <property type="nucleotide sequence ID" value="NC_004690.1"/>
</dbReference>
<dbReference type="GO" id="GO:0000166">
    <property type="term" value="F:nucleotide binding"/>
    <property type="evidence" value="ECO:0007669"/>
    <property type="project" value="InterPro"/>
</dbReference>
<dbReference type="GO" id="GO:0003887">
    <property type="term" value="F:DNA-directed DNA polymerase activity"/>
    <property type="evidence" value="ECO:0007669"/>
    <property type="project" value="UniProtKB-KW"/>
</dbReference>
<reference evidence="14 15" key="1">
    <citation type="journal article" date="2003" name="Virology">
        <title>Genome sequence and organization of a nucleopolyhedrovirus isolated from the smaller tea tortrix, Adoxophyes honmai.</title>
        <authorList>
            <person name="Nakai M."/>
            <person name="Goto C."/>
            <person name="Kang W."/>
            <person name="Shikata M."/>
            <person name="Luque T."/>
            <person name="Kunimi Y."/>
        </authorList>
    </citation>
    <scope>NUCLEOTIDE SEQUENCE [LARGE SCALE GENOMIC DNA]</scope>
    <source>
        <strain evidence="14 15">ADN001</strain>
    </source>
</reference>
<dbReference type="SMART" id="SM00486">
    <property type="entry name" value="POLBc"/>
    <property type="match status" value="1"/>
</dbReference>
<dbReference type="EMBL" id="AP006270">
    <property type="protein sequence ID" value="BAC67309.1"/>
    <property type="molecule type" value="Genomic_DNA"/>
</dbReference>
<organismHost>
    <name type="scientific">Adoxophyes honmai</name>
    <name type="common">Smaller tea tortrix moth</name>
    <dbReference type="NCBI Taxonomy" id="85585"/>
</organismHost>
<dbReference type="GO" id="GO:0006261">
    <property type="term" value="P:DNA-templated DNA replication"/>
    <property type="evidence" value="ECO:0007669"/>
    <property type="project" value="TreeGrafter"/>
</dbReference>
<dbReference type="InterPro" id="IPR006134">
    <property type="entry name" value="DNA-dir_DNA_pol_B_multi_dom"/>
</dbReference>
<evidence type="ECO:0000256" key="3">
    <source>
        <dbReference type="ARBA" id="ARBA00012417"/>
    </source>
</evidence>
<dbReference type="Proteomes" id="UP000232720">
    <property type="component" value="Genome"/>
</dbReference>
<dbReference type="Pfam" id="PF03104">
    <property type="entry name" value="DNA_pol_B_exo1"/>
    <property type="match status" value="1"/>
</dbReference>
<dbReference type="SUPFAM" id="SSF53098">
    <property type="entry name" value="Ribonuclease H-like"/>
    <property type="match status" value="1"/>
</dbReference>
<keyword evidence="6" id="KW-0548">Nucleotidyltransferase</keyword>